<dbReference type="SUPFAM" id="SSF81296">
    <property type="entry name" value="E set domains"/>
    <property type="match status" value="5"/>
</dbReference>
<dbReference type="Proteomes" id="UP000294919">
    <property type="component" value="Unassembled WGS sequence"/>
</dbReference>
<evidence type="ECO:0000313" key="2">
    <source>
        <dbReference type="EMBL" id="TCO78759.1"/>
    </source>
</evidence>
<dbReference type="SUPFAM" id="SSF49265">
    <property type="entry name" value="Fibronectin type III"/>
    <property type="match status" value="1"/>
</dbReference>
<evidence type="ECO:0000259" key="1">
    <source>
        <dbReference type="PROSITE" id="PS50853"/>
    </source>
</evidence>
<dbReference type="PANTHER" id="PTHR22625:SF44">
    <property type="entry name" value="PLEXIN-B"/>
    <property type="match status" value="1"/>
</dbReference>
<dbReference type="InterPro" id="IPR036116">
    <property type="entry name" value="FN3_sf"/>
</dbReference>
<dbReference type="GO" id="GO:0007162">
    <property type="term" value="P:negative regulation of cell adhesion"/>
    <property type="evidence" value="ECO:0007669"/>
    <property type="project" value="TreeGrafter"/>
</dbReference>
<dbReference type="Gene3D" id="2.60.40.10">
    <property type="entry name" value="Immunoglobulins"/>
    <property type="match status" value="5"/>
</dbReference>
<comment type="caution">
    <text evidence="2">The sequence shown here is derived from an EMBL/GenBank/DDBJ whole genome shotgun (WGS) entry which is preliminary data.</text>
</comment>
<protein>
    <submittedName>
        <fullName evidence="2">IPT/TIG domain-containing protein</fullName>
    </submittedName>
</protein>
<organism evidence="2 3">
    <name type="scientific">Marinisporobacter balticus</name>
    <dbReference type="NCBI Taxonomy" id="2018667"/>
    <lineage>
        <taxon>Bacteria</taxon>
        <taxon>Bacillati</taxon>
        <taxon>Bacillota</taxon>
        <taxon>Clostridia</taxon>
        <taxon>Peptostreptococcales</taxon>
        <taxon>Thermotaleaceae</taxon>
        <taxon>Marinisporobacter</taxon>
    </lineage>
</organism>
<dbReference type="InterPro" id="IPR002909">
    <property type="entry name" value="IPT_dom"/>
</dbReference>
<dbReference type="GO" id="GO:0030334">
    <property type="term" value="P:regulation of cell migration"/>
    <property type="evidence" value="ECO:0007669"/>
    <property type="project" value="TreeGrafter"/>
</dbReference>
<gene>
    <name evidence="2" type="ORF">EV214_104146</name>
</gene>
<dbReference type="EMBL" id="SLWV01000004">
    <property type="protein sequence ID" value="TCO78759.1"/>
    <property type="molecule type" value="Genomic_DNA"/>
</dbReference>
<accession>A0A4R2L470</accession>
<feature type="domain" description="Fibronectin type-III" evidence="1">
    <location>
        <begin position="1782"/>
        <end position="1869"/>
    </location>
</feature>
<dbReference type="GO" id="GO:0008360">
    <property type="term" value="P:regulation of cell shape"/>
    <property type="evidence" value="ECO:0007669"/>
    <property type="project" value="TreeGrafter"/>
</dbReference>
<dbReference type="GO" id="GO:0017154">
    <property type="term" value="F:semaphorin receptor activity"/>
    <property type="evidence" value="ECO:0007669"/>
    <property type="project" value="InterPro"/>
</dbReference>
<dbReference type="CDD" id="cd00063">
    <property type="entry name" value="FN3"/>
    <property type="match status" value="1"/>
</dbReference>
<keyword evidence="3" id="KW-1185">Reference proteome</keyword>
<dbReference type="InterPro" id="IPR003961">
    <property type="entry name" value="FN3_dom"/>
</dbReference>
<proteinExistence type="predicted"/>
<reference evidence="2 3" key="1">
    <citation type="submission" date="2019-03" db="EMBL/GenBank/DDBJ databases">
        <title>Genomic Encyclopedia of Type Strains, Phase IV (KMG-IV): sequencing the most valuable type-strain genomes for metagenomic binning, comparative biology and taxonomic classification.</title>
        <authorList>
            <person name="Goeker M."/>
        </authorList>
    </citation>
    <scope>NUCLEOTIDE SEQUENCE [LARGE SCALE GENOMIC DNA]</scope>
    <source>
        <strain evidence="2 3">DSM 102940</strain>
    </source>
</reference>
<dbReference type="GO" id="GO:0002116">
    <property type="term" value="C:semaphorin receptor complex"/>
    <property type="evidence" value="ECO:0007669"/>
    <property type="project" value="TreeGrafter"/>
</dbReference>
<name>A0A4R2L470_9FIRM</name>
<dbReference type="InterPro" id="IPR013783">
    <property type="entry name" value="Ig-like_fold"/>
</dbReference>
<dbReference type="SMART" id="SM00060">
    <property type="entry name" value="FN3"/>
    <property type="match status" value="1"/>
</dbReference>
<dbReference type="InterPro" id="IPR031148">
    <property type="entry name" value="Plexin"/>
</dbReference>
<dbReference type="InterPro" id="IPR014756">
    <property type="entry name" value="Ig_E-set"/>
</dbReference>
<sequence length="2080" mass="230766">MVNHLLKKCMVFCIIFAMVFGMMPWEDITVYAFDPANFKVDSVSILRVYDRNRIAEKKILTVEGMNLKDAETGMMTYTDGYVSLTPHRTVNSEGVLQFELVDGQFGNEVKIEGISIPIDEASMPILTGVNRVVKMGSEDLVLQGSNLENIKNDVKITAKYQHDEGGAVDFDKNKFTEDTTDSTKWNLEKPIGTPGIQHMIFQREDSIVKDFPLNPGTTVKVSVAYTYKDQFQFLNEIKDVEDLQMFPNRGEKGDKVYFQAKILQEYDVYFLKAIDGTDPYTNENKGKNKTFQVGDGDKIDVLTVEVPDIDIGEYYVVLTNPVKADQDPMKEVNQVWVVRVNNSDPTSSEDKFTVTDGKTKPIIHDIQPNSGPDTGQEVTITGQFLGSLKIPEFQPDNANLLEVEKPDTDSDKETLEITYSGGIYNKTTTVTSVERKMKVIIGDKATFIDKQKDNEYDVEFDADLDVINVLTPQITDAATDPIKDVVIEIETIMSGCKDKDDGTAKQNIIIKERATLKDAYTYIPSKLAPTIEKVVPEKIQVDADLKVGEDTLVGIYGENFTVHKFVYDDGKEVTRYPIVQFGKDIILDKNSDETIDIKIFDNKGNELDGTTGNEVGSKILVKIPKDASIKNLGKTFVRIRNPIRNSMNMGLSGELSNAIAFVLPDASKVPIISKVTPDVVTVEGGEDVTITGNNFQGGVRVFIDGAEVQGIERSQDGKKIKFKAPPGREGETQLQVMNPEGAMDVHLFTYVKTYTDPKIIDFNPKEGNTGTLVVIKGDNFLKPDPTANEDSIYKLIGTRVLLEEMDVNEYNLNPDTKKIILKNYIASDTAGEILEIEDKDGKQSLKLQDYYHSVVLYDEIEDGFYTIEEDTQGNIYISAKGEYDYTLKLDEGIIKAEKNTGGVLPVNVDSDGTSDYIALDGKTFRIKTPFITDGESNMTIVKGKIIGDKVKVLGKNTIYFWVPILSADGYYDVTIVNPDTKRDSKVDKEGFYYFRQPQSNPEINDVDPPQGSTEGGYDVIIYGKDFMDDSVRKTKIIINGIEVSDQDVTVNVDGTAITVKVPAYTGDLRKDEDTDRLTVPIVVVNPDGGSACKEDGFTYVVPTSNPQIAKIVPQKGNAAGGDVVEITGFDFRYYEPFNDLNRDQALDEDEGETYEDVNKDGKWNNEAQIGTGNDWSEPKPLEHKLYDHYYASSVLPKIYFGKKQGKIVEFSKGYLKVLTPDGDAGGVDVYIVNNDSGISNKISFTYEASNPAIKSIVPAEGRKQGGDSVEIFGQNFTKTNMQIYGHSATTSMVRVNFGAITNKNIPREEENSGLINSGRTTVKLLGNLSIEYNGDTDSLRPIIEVNNKVYEIPGGITNYKDTEIYIPVSMLKDNEGNAYAGNELIRVYIEDRRLIVERGYAPEVEYIDASHIIVKTPSYYTVGKVPVVVINPDDGQAKGEFEYKNPDSSPKITNITKDGRNPEEEILEGKSVKLSKMSYKGGNMVSVIGADFRENASIQIGDVLTIKPNDITYQLPNKMTFKMPSVPQDQVGSTHRVVVVNEDGASTASNELNPPIYIQFTQGETLPAVNQIEPDQGPATGGTTVTIRGKDFREGLSVLIGDVPVQNLTIVDYKTLKIKTPPHEPGKYEVKIENHDGEISDPMGIYTYISAPTVISVVDPEDPAEASIMETISVEGGQEIKIKGSGFLDGARVLFSPNIKDGVEDEGEEIYFDENKNGEYDEKLYLIEGKEGTDVKVIDDGTIIVKTPEGKLDAIGIIVINPDQGASKKYEGIKYGLPEVSVPTEVSAELIYDRYIKVNWKAVEDAAEYEIHVVIDDHEKYLVGNTELTSFIYQDLEKDTKYKFVVTAIGKYGSSKYSMESNEVRTGSHVGPKDEDGELGEKTSIKKVGNTANIIIGQDDDDKEMNIDLTRGALAGSKEVIISIPSRVVASLDAKDVTVTGQDFVVKFNPNNFYSEKVREHKRERNAGVRFVMKPIEGDTNIVSTKQGQIVLSKQYLLKASVYVDQNSTEMTYLPAYVQVSLDVDRQKSDLRRVKYMDLSYYDEDEGEWIPIANGNGDSYAITGITDKLGKIAIIGSRRK</sequence>
<evidence type="ECO:0000313" key="3">
    <source>
        <dbReference type="Proteomes" id="UP000294919"/>
    </source>
</evidence>
<dbReference type="CDD" id="cd00603">
    <property type="entry name" value="IPT_PCSR"/>
    <property type="match status" value="1"/>
</dbReference>
<dbReference type="GO" id="GO:0005886">
    <property type="term" value="C:plasma membrane"/>
    <property type="evidence" value="ECO:0007669"/>
    <property type="project" value="TreeGrafter"/>
</dbReference>
<dbReference type="Pfam" id="PF01833">
    <property type="entry name" value="TIG"/>
    <property type="match status" value="5"/>
</dbReference>
<dbReference type="RefSeq" id="WP_132243314.1">
    <property type="nucleotide sequence ID" value="NZ_SLWV01000004.1"/>
</dbReference>
<dbReference type="PROSITE" id="PS50853">
    <property type="entry name" value="FN3"/>
    <property type="match status" value="1"/>
</dbReference>
<dbReference type="SMART" id="SM00429">
    <property type="entry name" value="IPT"/>
    <property type="match status" value="4"/>
</dbReference>
<dbReference type="CDD" id="cd00102">
    <property type="entry name" value="IPT"/>
    <property type="match status" value="2"/>
</dbReference>
<dbReference type="OrthoDB" id="1656124at2"/>
<dbReference type="PANTHER" id="PTHR22625">
    <property type="entry name" value="PLEXIN"/>
    <property type="match status" value="1"/>
</dbReference>